<organism evidence="4 5">
    <name type="scientific">Hymenobacter luteus</name>
    <dbReference type="NCBI Taxonomy" id="1411122"/>
    <lineage>
        <taxon>Bacteria</taxon>
        <taxon>Pseudomonadati</taxon>
        <taxon>Bacteroidota</taxon>
        <taxon>Cytophagia</taxon>
        <taxon>Cytophagales</taxon>
        <taxon>Hymenobacteraceae</taxon>
        <taxon>Hymenobacter</taxon>
    </lineage>
</organism>
<feature type="domain" description="Soluble ligand binding" evidence="3">
    <location>
        <begin position="137"/>
        <end position="189"/>
    </location>
</feature>
<dbReference type="AlphaFoldDB" id="A0A7W9SZC2"/>
<name>A0A7W9SZC2_9BACT</name>
<evidence type="ECO:0000313" key="5">
    <source>
        <dbReference type="Proteomes" id="UP000532746"/>
    </source>
</evidence>
<dbReference type="RefSeq" id="WP_246398843.1">
    <property type="nucleotide sequence ID" value="NZ_JACHGG010000002.1"/>
</dbReference>
<dbReference type="GO" id="GO:0015159">
    <property type="term" value="F:polysaccharide transmembrane transporter activity"/>
    <property type="evidence" value="ECO:0007669"/>
    <property type="project" value="InterPro"/>
</dbReference>
<gene>
    <name evidence="4" type="ORF">HNQ93_001553</name>
</gene>
<dbReference type="Proteomes" id="UP000532746">
    <property type="component" value="Unassembled WGS sequence"/>
</dbReference>
<accession>A0A7W9SZC2</accession>
<dbReference type="EMBL" id="JACHGG010000002">
    <property type="protein sequence ID" value="MBB6058707.1"/>
    <property type="molecule type" value="Genomic_DNA"/>
</dbReference>
<dbReference type="Gene3D" id="3.10.560.10">
    <property type="entry name" value="Outer membrane lipoprotein wza domain like"/>
    <property type="match status" value="1"/>
</dbReference>
<sequence length="251" mass="27460">MSLLFVLPALTGCVSQKNLPYLQGKNYNARTPVVTENAPQRYRIQPGDVLSIRVQSVQPQLTDIFNTTDSRAVFSGDPGNLYLTGYSVDEAGTINLPTVGKLKVQGLTVEEAQNQAQQQVARYVRDANVLVKLLSFKITVLGEVRNPGRYFVYNAQCTVLEGLGLAGDLTEFGNRNNVKLIRQTAKGSEVVLLNLTDPALLSSPYFHLLPNDALYVEPLKARTDRGNANNLALVFSGVSALALILSYLKVF</sequence>
<dbReference type="InterPro" id="IPR019554">
    <property type="entry name" value="Soluble_ligand-bd"/>
</dbReference>
<evidence type="ECO:0000256" key="1">
    <source>
        <dbReference type="ARBA" id="ARBA00022729"/>
    </source>
</evidence>
<comment type="caution">
    <text evidence="4">The sequence shown here is derived from an EMBL/GenBank/DDBJ whole genome shotgun (WGS) entry which is preliminary data.</text>
</comment>
<keyword evidence="1" id="KW-0732">Signal</keyword>
<dbReference type="InterPro" id="IPR003715">
    <property type="entry name" value="Poly_export_N"/>
</dbReference>
<evidence type="ECO:0000313" key="4">
    <source>
        <dbReference type="EMBL" id="MBB6058707.1"/>
    </source>
</evidence>
<dbReference type="PANTHER" id="PTHR33619:SF3">
    <property type="entry name" value="POLYSACCHARIDE EXPORT PROTEIN GFCE-RELATED"/>
    <property type="match status" value="1"/>
</dbReference>
<dbReference type="Pfam" id="PF02563">
    <property type="entry name" value="Poly_export"/>
    <property type="match status" value="1"/>
</dbReference>
<protein>
    <submittedName>
        <fullName evidence="4">Polysaccharide export outer membrane protein</fullName>
    </submittedName>
</protein>
<evidence type="ECO:0000259" key="2">
    <source>
        <dbReference type="Pfam" id="PF02563"/>
    </source>
</evidence>
<dbReference type="Pfam" id="PF10531">
    <property type="entry name" value="SLBB"/>
    <property type="match status" value="1"/>
</dbReference>
<evidence type="ECO:0000259" key="3">
    <source>
        <dbReference type="Pfam" id="PF10531"/>
    </source>
</evidence>
<feature type="domain" description="Polysaccharide export protein N-terminal" evidence="2">
    <location>
        <begin position="37"/>
        <end position="133"/>
    </location>
</feature>
<dbReference type="InterPro" id="IPR049712">
    <property type="entry name" value="Poly_export"/>
</dbReference>
<keyword evidence="5" id="KW-1185">Reference proteome</keyword>
<dbReference type="PANTHER" id="PTHR33619">
    <property type="entry name" value="POLYSACCHARIDE EXPORT PROTEIN GFCE-RELATED"/>
    <property type="match status" value="1"/>
</dbReference>
<proteinExistence type="predicted"/>
<reference evidence="4 5" key="1">
    <citation type="submission" date="2020-08" db="EMBL/GenBank/DDBJ databases">
        <title>Genomic Encyclopedia of Type Strains, Phase IV (KMG-IV): sequencing the most valuable type-strain genomes for metagenomic binning, comparative biology and taxonomic classification.</title>
        <authorList>
            <person name="Goeker M."/>
        </authorList>
    </citation>
    <scope>NUCLEOTIDE SEQUENCE [LARGE SCALE GENOMIC DNA]</scope>
    <source>
        <strain evidence="4 5">DSM 26718</strain>
    </source>
</reference>